<feature type="chain" id="PRO_5021808499" evidence="1">
    <location>
        <begin position="24"/>
        <end position="227"/>
    </location>
</feature>
<sequence length="227" mass="25298">MNKISGLILGLAVSLGVSGHVEAAANAQVFKDVSNRHWAKSRIEQAVSKGYVGGYPDGTFHTKQAVTRAEFMKMVVDALKLPHSQGGSPWYQGYVSAALEFGLLDESDSTGYEKPIKRIEMLSILSQVLALEEPYHEYFDIFRSLKKQDLPFEDSELFQKRDLPYIALAYGAGIAGGFPDGTMGVNKTVTRAETVVMMEKWLEARVIDPLLRPRLEELKKVVMQRNT</sequence>
<evidence type="ECO:0000313" key="3">
    <source>
        <dbReference type="EMBL" id="TVX98702.1"/>
    </source>
</evidence>
<evidence type="ECO:0000313" key="4">
    <source>
        <dbReference type="Proteomes" id="UP000316330"/>
    </source>
</evidence>
<accession>A0A559JFQ1</accession>
<dbReference type="PANTHER" id="PTHR43308">
    <property type="entry name" value="OUTER MEMBRANE PROTEIN ALPHA-RELATED"/>
    <property type="match status" value="1"/>
</dbReference>
<dbReference type="Proteomes" id="UP000316330">
    <property type="component" value="Unassembled WGS sequence"/>
</dbReference>
<protein>
    <submittedName>
        <fullName evidence="3">S-layer homology domain-containing protein</fullName>
    </submittedName>
</protein>
<feature type="domain" description="SLH" evidence="2">
    <location>
        <begin position="149"/>
        <end position="212"/>
    </location>
</feature>
<organism evidence="3 4">
    <name type="scientific">Cohnella terricola</name>
    <dbReference type="NCBI Taxonomy" id="1289167"/>
    <lineage>
        <taxon>Bacteria</taxon>
        <taxon>Bacillati</taxon>
        <taxon>Bacillota</taxon>
        <taxon>Bacilli</taxon>
        <taxon>Bacillales</taxon>
        <taxon>Paenibacillaceae</taxon>
        <taxon>Cohnella</taxon>
    </lineage>
</organism>
<feature type="domain" description="SLH" evidence="2">
    <location>
        <begin position="26"/>
        <end position="89"/>
    </location>
</feature>
<evidence type="ECO:0000259" key="2">
    <source>
        <dbReference type="PROSITE" id="PS51272"/>
    </source>
</evidence>
<dbReference type="Pfam" id="PF00395">
    <property type="entry name" value="SLH"/>
    <property type="match status" value="2"/>
</dbReference>
<comment type="caution">
    <text evidence="3">The sequence shown here is derived from an EMBL/GenBank/DDBJ whole genome shotgun (WGS) entry which is preliminary data.</text>
</comment>
<dbReference type="EMBL" id="VNJJ01000008">
    <property type="protein sequence ID" value="TVX98702.1"/>
    <property type="molecule type" value="Genomic_DNA"/>
</dbReference>
<feature type="signal peptide" evidence="1">
    <location>
        <begin position="1"/>
        <end position="23"/>
    </location>
</feature>
<reference evidence="3 4" key="1">
    <citation type="submission" date="2019-07" db="EMBL/GenBank/DDBJ databases">
        <authorList>
            <person name="Kim J."/>
        </authorList>
    </citation>
    <scope>NUCLEOTIDE SEQUENCE [LARGE SCALE GENOMIC DNA]</scope>
    <source>
        <strain evidence="3 4">G13</strain>
    </source>
</reference>
<keyword evidence="1" id="KW-0732">Signal</keyword>
<dbReference type="PROSITE" id="PS51272">
    <property type="entry name" value="SLH"/>
    <property type="match status" value="2"/>
</dbReference>
<dbReference type="InterPro" id="IPR051465">
    <property type="entry name" value="Cell_Envelope_Struct_Comp"/>
</dbReference>
<name>A0A559JFQ1_9BACL</name>
<dbReference type="OrthoDB" id="5845122at2"/>
<proteinExistence type="predicted"/>
<evidence type="ECO:0000256" key="1">
    <source>
        <dbReference type="SAM" id="SignalP"/>
    </source>
</evidence>
<dbReference type="RefSeq" id="WP_144703557.1">
    <property type="nucleotide sequence ID" value="NZ_VNJJ01000008.1"/>
</dbReference>
<dbReference type="PANTHER" id="PTHR43308:SF5">
    <property type="entry name" value="S-LAYER PROTEIN _ PEPTIDOGLYCAN ENDO-BETA-N-ACETYLGLUCOSAMINIDASE"/>
    <property type="match status" value="1"/>
</dbReference>
<dbReference type="InterPro" id="IPR001119">
    <property type="entry name" value="SLH_dom"/>
</dbReference>
<gene>
    <name evidence="3" type="ORF">FPZ45_15495</name>
</gene>
<dbReference type="AlphaFoldDB" id="A0A559JFQ1"/>
<keyword evidence="4" id="KW-1185">Reference proteome</keyword>